<feature type="domain" description="ABC transmembrane type-1" evidence="9">
    <location>
        <begin position="22"/>
        <end position="318"/>
    </location>
</feature>
<keyword evidence="5 7" id="KW-1133">Transmembrane helix</keyword>
<keyword evidence="4 10" id="KW-0067">ATP-binding</keyword>
<dbReference type="InterPro" id="IPR036640">
    <property type="entry name" value="ABC1_TM_sf"/>
</dbReference>
<keyword evidence="11" id="KW-1185">Reference proteome</keyword>
<evidence type="ECO:0000256" key="3">
    <source>
        <dbReference type="ARBA" id="ARBA00022741"/>
    </source>
</evidence>
<feature type="domain" description="ABC transporter" evidence="8">
    <location>
        <begin position="352"/>
        <end position="586"/>
    </location>
</feature>
<dbReference type="PANTHER" id="PTHR43394">
    <property type="entry name" value="ATP-DEPENDENT PERMEASE MDL1, MITOCHONDRIAL"/>
    <property type="match status" value="1"/>
</dbReference>
<evidence type="ECO:0000259" key="8">
    <source>
        <dbReference type="PROSITE" id="PS50893"/>
    </source>
</evidence>
<dbReference type="Pfam" id="PF00005">
    <property type="entry name" value="ABC_tran"/>
    <property type="match status" value="1"/>
</dbReference>
<dbReference type="RefSeq" id="WP_003009503.1">
    <property type="nucleotide sequence ID" value="NZ_AOHC02000052.1"/>
</dbReference>
<keyword evidence="3" id="KW-0547">Nucleotide-binding</keyword>
<name>N1W7L9_9LEPT</name>
<dbReference type="SMART" id="SM00382">
    <property type="entry name" value="AAA"/>
    <property type="match status" value="1"/>
</dbReference>
<protein>
    <submittedName>
        <fullName evidence="10">ABC transporter, ATP-binding protein</fullName>
    </submittedName>
</protein>
<evidence type="ECO:0000313" key="11">
    <source>
        <dbReference type="Proteomes" id="UP000012313"/>
    </source>
</evidence>
<feature type="transmembrane region" description="Helical" evidence="7">
    <location>
        <begin position="63"/>
        <end position="85"/>
    </location>
</feature>
<dbReference type="PROSITE" id="PS00211">
    <property type="entry name" value="ABC_TRANSPORTER_1"/>
    <property type="match status" value="1"/>
</dbReference>
<dbReference type="InterPro" id="IPR011527">
    <property type="entry name" value="ABC1_TM_dom"/>
</dbReference>
<dbReference type="PANTHER" id="PTHR43394:SF1">
    <property type="entry name" value="ATP-BINDING CASSETTE SUB-FAMILY B MEMBER 10, MITOCHONDRIAL"/>
    <property type="match status" value="1"/>
</dbReference>
<dbReference type="PROSITE" id="PS50893">
    <property type="entry name" value="ABC_TRANSPORTER_2"/>
    <property type="match status" value="1"/>
</dbReference>
<dbReference type="OrthoDB" id="9770415at2"/>
<evidence type="ECO:0000256" key="5">
    <source>
        <dbReference type="ARBA" id="ARBA00022989"/>
    </source>
</evidence>
<keyword evidence="2 7" id="KW-0812">Transmembrane</keyword>
<evidence type="ECO:0000313" key="10">
    <source>
        <dbReference type="EMBL" id="EMY76216.1"/>
    </source>
</evidence>
<dbReference type="GO" id="GO:0005886">
    <property type="term" value="C:plasma membrane"/>
    <property type="evidence" value="ECO:0007669"/>
    <property type="project" value="UniProtKB-SubCell"/>
</dbReference>
<dbReference type="PROSITE" id="PS50929">
    <property type="entry name" value="ABC_TM1F"/>
    <property type="match status" value="1"/>
</dbReference>
<dbReference type="InterPro" id="IPR003439">
    <property type="entry name" value="ABC_transporter-like_ATP-bd"/>
</dbReference>
<dbReference type="InterPro" id="IPR039421">
    <property type="entry name" value="Type_1_exporter"/>
</dbReference>
<dbReference type="GO" id="GO:0015421">
    <property type="term" value="F:ABC-type oligopeptide transporter activity"/>
    <property type="evidence" value="ECO:0007669"/>
    <property type="project" value="TreeGrafter"/>
</dbReference>
<organism evidence="10 11">
    <name type="scientific">Leptospira weilii serovar Ranarum str. ICFT</name>
    <dbReference type="NCBI Taxonomy" id="1218598"/>
    <lineage>
        <taxon>Bacteria</taxon>
        <taxon>Pseudomonadati</taxon>
        <taxon>Spirochaetota</taxon>
        <taxon>Spirochaetia</taxon>
        <taxon>Leptospirales</taxon>
        <taxon>Leptospiraceae</taxon>
        <taxon>Leptospira</taxon>
    </lineage>
</organism>
<dbReference type="Gene3D" id="1.20.1560.10">
    <property type="entry name" value="ABC transporter type 1, transmembrane domain"/>
    <property type="match status" value="1"/>
</dbReference>
<evidence type="ECO:0000259" key="9">
    <source>
        <dbReference type="PROSITE" id="PS50929"/>
    </source>
</evidence>
<proteinExistence type="predicted"/>
<comment type="caution">
    <text evidence="10">The sequence shown here is derived from an EMBL/GenBank/DDBJ whole genome shotgun (WGS) entry which is preliminary data.</text>
</comment>
<dbReference type="EMBL" id="AOHC02000052">
    <property type="protein sequence ID" value="EMY76216.1"/>
    <property type="molecule type" value="Genomic_DNA"/>
</dbReference>
<dbReference type="STRING" id="1218598.LEP1GSC060_1577"/>
<dbReference type="InterPro" id="IPR003593">
    <property type="entry name" value="AAA+_ATPase"/>
</dbReference>
<feature type="transmembrane region" description="Helical" evidence="7">
    <location>
        <begin position="177"/>
        <end position="197"/>
    </location>
</feature>
<evidence type="ECO:0000256" key="4">
    <source>
        <dbReference type="ARBA" id="ARBA00022840"/>
    </source>
</evidence>
<evidence type="ECO:0000256" key="7">
    <source>
        <dbReference type="SAM" id="Phobius"/>
    </source>
</evidence>
<dbReference type="SUPFAM" id="SSF52540">
    <property type="entry name" value="P-loop containing nucleoside triphosphate hydrolases"/>
    <property type="match status" value="1"/>
</dbReference>
<dbReference type="GO" id="GO:0016887">
    <property type="term" value="F:ATP hydrolysis activity"/>
    <property type="evidence" value="ECO:0007669"/>
    <property type="project" value="InterPro"/>
</dbReference>
<keyword evidence="6 7" id="KW-0472">Membrane</keyword>
<reference evidence="10" key="1">
    <citation type="submission" date="2013-03" db="EMBL/GenBank/DDBJ databases">
        <authorList>
            <person name="Harkins D.M."/>
            <person name="Durkin A.S."/>
            <person name="Brinkac L.M."/>
            <person name="Haft D.H."/>
            <person name="Selengut J.D."/>
            <person name="Sanka R."/>
            <person name="DePew J."/>
            <person name="Purushe J."/>
            <person name="Hartskeerl R.A."/>
            <person name="Ahmed A."/>
            <person name="van der Linden H."/>
            <person name="Goris M.G.A."/>
            <person name="Vinetz J.M."/>
            <person name="Sutton G.G."/>
            <person name="Nierman W.C."/>
            <person name="Fouts D.E."/>
        </authorList>
    </citation>
    <scope>NUCLEOTIDE SEQUENCE [LARGE SCALE GENOMIC DNA]</scope>
    <source>
        <strain evidence="10">ICFT</strain>
    </source>
</reference>
<dbReference type="Pfam" id="PF00664">
    <property type="entry name" value="ABC_membrane"/>
    <property type="match status" value="1"/>
</dbReference>
<dbReference type="SUPFAM" id="SSF90123">
    <property type="entry name" value="ABC transporter transmembrane region"/>
    <property type="match status" value="1"/>
</dbReference>
<accession>N1W7L9</accession>
<gene>
    <name evidence="10" type="ORF">LEP1GSC060_1577</name>
</gene>
<evidence type="ECO:0000256" key="2">
    <source>
        <dbReference type="ARBA" id="ARBA00022692"/>
    </source>
</evidence>
<dbReference type="Gene3D" id="3.40.50.300">
    <property type="entry name" value="P-loop containing nucleotide triphosphate hydrolases"/>
    <property type="match status" value="1"/>
</dbReference>
<feature type="transmembrane region" description="Helical" evidence="7">
    <location>
        <begin position="21"/>
        <end position="43"/>
    </location>
</feature>
<evidence type="ECO:0000256" key="6">
    <source>
        <dbReference type="ARBA" id="ARBA00023136"/>
    </source>
</evidence>
<dbReference type="AlphaFoldDB" id="N1W7L9"/>
<dbReference type="FunFam" id="3.40.50.300:FF:000218">
    <property type="entry name" value="Multidrug ABC transporter ATP-binding protein"/>
    <property type="match status" value="1"/>
</dbReference>
<dbReference type="InterPro" id="IPR017871">
    <property type="entry name" value="ABC_transporter-like_CS"/>
</dbReference>
<feature type="transmembrane region" description="Helical" evidence="7">
    <location>
        <begin position="151"/>
        <end position="171"/>
    </location>
</feature>
<dbReference type="Proteomes" id="UP000012313">
    <property type="component" value="Unassembled WGS sequence"/>
</dbReference>
<comment type="subcellular location">
    <subcellularLocation>
        <location evidence="1">Cell membrane</location>
        <topology evidence="1">Multi-pass membrane protein</topology>
    </subcellularLocation>
</comment>
<dbReference type="GO" id="GO:0005524">
    <property type="term" value="F:ATP binding"/>
    <property type="evidence" value="ECO:0007669"/>
    <property type="project" value="UniProtKB-KW"/>
</dbReference>
<dbReference type="InterPro" id="IPR027417">
    <property type="entry name" value="P-loop_NTPase"/>
</dbReference>
<evidence type="ECO:0000256" key="1">
    <source>
        <dbReference type="ARBA" id="ARBA00004651"/>
    </source>
</evidence>
<sequence>MKKKSIIFIFSDFIIKNFKQFLWLFFVLIIEGSMAAASVFSLVPLADFLLDQSLQKPSQITKIVTSIFGYSNLPIGFWSFGLLFFSSNLIKGILDVVLRYAILRIKYSVVRSLISETLHIFFRARWEFFSSSENGLLLNTMNKELNTIGDSLGHLASLLAQIIQLAIYLSVPLWLNAQLTVSAIGLSVLFGLPFLLFHRLSYSLGKQNTETANVVMGTLSEILGAARLILGFGKQNHARDLYLNRFDEHVSTTLRSQILTTAIPKLYQPFAMLSAVVAMGLALSKGVLISELAAVMWSLLSSLPILSSLLQSNITISNFLPSYEQLILLKNRAAKFEEKEGNKYFSILQNGIEFKNVSFSYPGRIDTLNDINLFVSKSKMTAFVGESGAGKSTVIDLILGLQIPDQGQVLLDGMPLDQWKQNSFREKIGYVPQDPFLFNATIRENLLWSFENAKDKDLWDILSLANAENFVKELPLGLETIVGDRGVKLSGGQRQRIALARALLRKPELLILDEATSALDSESEKLIQQSIERVAHQTTIVVIAHRLSTIAKADQVYVLQKGNLVEEGSFKTLSRKAGGLLNTMLNTQNPSKDIEKND</sequence>